<gene>
    <name evidence="2" type="ORF">EHS89_20845</name>
</gene>
<dbReference type="Gene3D" id="3.30.870.10">
    <property type="entry name" value="Endonuclease Chain A"/>
    <property type="match status" value="2"/>
</dbReference>
<evidence type="ECO:0000259" key="1">
    <source>
        <dbReference type="PROSITE" id="PS50035"/>
    </source>
</evidence>
<dbReference type="InterPro" id="IPR001736">
    <property type="entry name" value="PLipase_D/transphosphatidylase"/>
</dbReference>
<dbReference type="CDD" id="cd09110">
    <property type="entry name" value="PLDc_CLS_1"/>
    <property type="match status" value="1"/>
</dbReference>
<feature type="domain" description="PLD phosphodiesterase" evidence="1">
    <location>
        <begin position="83"/>
        <end position="110"/>
    </location>
</feature>
<evidence type="ECO:0000313" key="3">
    <source>
        <dbReference type="Proteomes" id="UP000267535"/>
    </source>
</evidence>
<protein>
    <submittedName>
        <fullName evidence="2">Cardiolipin synthase B</fullName>
    </submittedName>
</protein>
<reference evidence="2 3" key="1">
    <citation type="submission" date="2018-11" db="EMBL/GenBank/DDBJ databases">
        <title>The draft genome sequence of Amphritea balenae JAMM 1525T.</title>
        <authorList>
            <person name="Fang Z."/>
            <person name="Zhang Y."/>
            <person name="Han X."/>
        </authorList>
    </citation>
    <scope>NUCLEOTIDE SEQUENCE [LARGE SCALE GENOMIC DNA]</scope>
    <source>
        <strain evidence="2 3">JAMM 1525</strain>
    </source>
</reference>
<dbReference type="EMBL" id="RQXV01000020">
    <property type="protein sequence ID" value="RRC96672.1"/>
    <property type="molecule type" value="Genomic_DNA"/>
</dbReference>
<comment type="caution">
    <text evidence="2">The sequence shown here is derived from an EMBL/GenBank/DDBJ whole genome shotgun (WGS) entry which is preliminary data.</text>
</comment>
<sequence>MLSVIEQSRYTLLLEFYMVSSGSVANSFIGALIRAAERGVQVCWLIDDFGSRRLNEADVQRLIGSGVELQRFNPLKLLKFERNFARDHRKVLIADQSIGFIGGTGISDEYLHRDPLKKDTQDRQAWHEVMFRVEGAVLDDMVEMFRRQWLRSGGSALNVAATIRDGKGLGNWVAGNAMARLAVSDGAQIKDIKQSFVRHISNAGDRVWLATAYFLPSFSVRRSLRKAALRGVDVRLIVAGPCTDHPWVYHASKRYYRRLLKSGVRIYEYQPSFLHTKLGLCDQWLSAGSCNLDHWNLRWNLEANIEVVEPELVSQVEQLLSHDMQQSEEILYRKWSARPWRIKLKELLWSLVCQLLLKIR</sequence>
<dbReference type="GO" id="GO:0032049">
    <property type="term" value="P:cardiolipin biosynthetic process"/>
    <property type="evidence" value="ECO:0007669"/>
    <property type="project" value="UniProtKB-ARBA"/>
</dbReference>
<dbReference type="InterPro" id="IPR025202">
    <property type="entry name" value="PLD-like_dom"/>
</dbReference>
<accession>A0A3P1SK26</accession>
<dbReference type="PANTHER" id="PTHR21248">
    <property type="entry name" value="CARDIOLIPIN SYNTHASE"/>
    <property type="match status" value="1"/>
</dbReference>
<dbReference type="PROSITE" id="PS50035">
    <property type="entry name" value="PLD"/>
    <property type="match status" value="1"/>
</dbReference>
<organism evidence="2 3">
    <name type="scientific">Amphritea balenae</name>
    <dbReference type="NCBI Taxonomy" id="452629"/>
    <lineage>
        <taxon>Bacteria</taxon>
        <taxon>Pseudomonadati</taxon>
        <taxon>Pseudomonadota</taxon>
        <taxon>Gammaproteobacteria</taxon>
        <taxon>Oceanospirillales</taxon>
        <taxon>Oceanospirillaceae</taxon>
        <taxon>Amphritea</taxon>
    </lineage>
</organism>
<dbReference type="Pfam" id="PF13091">
    <property type="entry name" value="PLDc_2"/>
    <property type="match status" value="2"/>
</dbReference>
<dbReference type="PANTHER" id="PTHR21248:SF23">
    <property type="entry name" value="CARDIOLIPIN SYNTHASE B"/>
    <property type="match status" value="1"/>
</dbReference>
<name>A0A3P1SK26_9GAMM</name>
<dbReference type="AlphaFoldDB" id="A0A3P1SK26"/>
<dbReference type="SUPFAM" id="SSF56024">
    <property type="entry name" value="Phospholipase D/nuclease"/>
    <property type="match status" value="2"/>
</dbReference>
<dbReference type="Proteomes" id="UP000267535">
    <property type="component" value="Unassembled WGS sequence"/>
</dbReference>
<dbReference type="OrthoDB" id="9762009at2"/>
<dbReference type="GO" id="GO:0016020">
    <property type="term" value="C:membrane"/>
    <property type="evidence" value="ECO:0007669"/>
    <property type="project" value="TreeGrafter"/>
</dbReference>
<dbReference type="CDD" id="cd09159">
    <property type="entry name" value="PLDc_ybhO_like_2"/>
    <property type="match status" value="1"/>
</dbReference>
<evidence type="ECO:0000313" key="2">
    <source>
        <dbReference type="EMBL" id="RRC96672.1"/>
    </source>
</evidence>
<dbReference type="GO" id="GO:0008808">
    <property type="term" value="F:cardiolipin synthase activity"/>
    <property type="evidence" value="ECO:0007669"/>
    <property type="project" value="TreeGrafter"/>
</dbReference>
<proteinExistence type="predicted"/>
<keyword evidence="3" id="KW-1185">Reference proteome</keyword>